<dbReference type="EMBL" id="ML119060">
    <property type="protein sequence ID" value="ROT35984.1"/>
    <property type="molecule type" value="Genomic_DNA"/>
</dbReference>
<protein>
    <submittedName>
        <fullName evidence="2">Uncharacterized protein</fullName>
    </submittedName>
</protein>
<keyword evidence="3" id="KW-1185">Reference proteome</keyword>
<keyword evidence="1" id="KW-1133">Transmembrane helix</keyword>
<evidence type="ECO:0000256" key="1">
    <source>
        <dbReference type="SAM" id="Phobius"/>
    </source>
</evidence>
<reference evidence="2 3" key="1">
    <citation type="journal article" date="2018" name="Mol. Ecol.">
        <title>The obligate alkalophilic soda-lake fungus Sodiomyces alkalinus has shifted to a protein diet.</title>
        <authorList>
            <person name="Grum-Grzhimaylo A.A."/>
            <person name="Falkoski D.L."/>
            <person name="van den Heuvel J."/>
            <person name="Valero-Jimenez C.A."/>
            <person name="Min B."/>
            <person name="Choi I.G."/>
            <person name="Lipzen A."/>
            <person name="Daum C.G."/>
            <person name="Aanen D.K."/>
            <person name="Tsang A."/>
            <person name="Henrissat B."/>
            <person name="Bilanenko E.N."/>
            <person name="de Vries R.P."/>
            <person name="van Kan J.A.L."/>
            <person name="Grigoriev I.V."/>
            <person name="Debets A.J.M."/>
        </authorList>
    </citation>
    <scope>NUCLEOTIDE SEQUENCE [LARGE SCALE GENOMIC DNA]</scope>
    <source>
        <strain evidence="2 3">F11</strain>
    </source>
</reference>
<feature type="transmembrane region" description="Helical" evidence="1">
    <location>
        <begin position="20"/>
        <end position="39"/>
    </location>
</feature>
<keyword evidence="1" id="KW-0472">Membrane</keyword>
<accession>A0A3N2PNH7</accession>
<organism evidence="2 3">
    <name type="scientific">Sodiomyces alkalinus (strain CBS 110278 / VKM F-3762 / F11)</name>
    <name type="common">Alkaliphilic filamentous fungus</name>
    <dbReference type="NCBI Taxonomy" id="1314773"/>
    <lineage>
        <taxon>Eukaryota</taxon>
        <taxon>Fungi</taxon>
        <taxon>Dikarya</taxon>
        <taxon>Ascomycota</taxon>
        <taxon>Pezizomycotina</taxon>
        <taxon>Sordariomycetes</taxon>
        <taxon>Hypocreomycetidae</taxon>
        <taxon>Glomerellales</taxon>
        <taxon>Plectosphaerellaceae</taxon>
        <taxon>Sodiomyces</taxon>
    </lineage>
</organism>
<dbReference type="RefSeq" id="XP_028463790.1">
    <property type="nucleotide sequence ID" value="XM_028610669.1"/>
</dbReference>
<sequence>MPELFESPLIASLSLSLSLSLYLYLYLSLSLSAYLSIGISQCLHSIHLQTTPVIYRKRKPDLATISLRLPFHCP</sequence>
<name>A0A3N2PNH7_SODAK</name>
<evidence type="ECO:0000313" key="2">
    <source>
        <dbReference type="EMBL" id="ROT35984.1"/>
    </source>
</evidence>
<dbReference type="GeneID" id="39579147"/>
<dbReference type="Proteomes" id="UP000272025">
    <property type="component" value="Unassembled WGS sequence"/>
</dbReference>
<evidence type="ECO:0000313" key="3">
    <source>
        <dbReference type="Proteomes" id="UP000272025"/>
    </source>
</evidence>
<gene>
    <name evidence="2" type="ORF">SODALDRAFT_328362</name>
</gene>
<dbReference type="AlphaFoldDB" id="A0A3N2PNH7"/>
<keyword evidence="1" id="KW-0812">Transmembrane</keyword>
<proteinExistence type="predicted"/>